<dbReference type="InterPro" id="IPR052016">
    <property type="entry name" value="Bact_Sigma-Reg"/>
</dbReference>
<name>A0A931B7L7_9ACTN</name>
<feature type="domain" description="PPM-type phosphatase" evidence="3">
    <location>
        <begin position="160"/>
        <end position="385"/>
    </location>
</feature>
<dbReference type="InterPro" id="IPR001932">
    <property type="entry name" value="PPM-type_phosphatase-like_dom"/>
</dbReference>
<keyword evidence="5" id="KW-1185">Reference proteome</keyword>
<dbReference type="EMBL" id="JADPRT010000008">
    <property type="protein sequence ID" value="MBF9070501.1"/>
    <property type="molecule type" value="Genomic_DNA"/>
</dbReference>
<protein>
    <submittedName>
        <fullName evidence="4">Serine/threonine-protein phosphatase</fullName>
    </submittedName>
</protein>
<dbReference type="FunFam" id="3.60.40.10:FF:000058">
    <property type="entry name" value="Stage II sporulation protein E"/>
    <property type="match status" value="1"/>
</dbReference>
<dbReference type="PANTHER" id="PTHR43156:SF2">
    <property type="entry name" value="STAGE II SPORULATION PROTEIN E"/>
    <property type="match status" value="1"/>
</dbReference>
<feature type="transmembrane region" description="Helical" evidence="2">
    <location>
        <begin position="111"/>
        <end position="129"/>
    </location>
</feature>
<evidence type="ECO:0000259" key="3">
    <source>
        <dbReference type="SMART" id="SM00331"/>
    </source>
</evidence>
<keyword evidence="1" id="KW-0378">Hydrolase</keyword>
<evidence type="ECO:0000256" key="1">
    <source>
        <dbReference type="ARBA" id="ARBA00022801"/>
    </source>
</evidence>
<dbReference type="GO" id="GO:0016791">
    <property type="term" value="F:phosphatase activity"/>
    <property type="evidence" value="ECO:0007669"/>
    <property type="project" value="TreeGrafter"/>
</dbReference>
<dbReference type="RefSeq" id="WP_196195666.1">
    <property type="nucleotide sequence ID" value="NZ_JADPRT010000008.1"/>
</dbReference>
<dbReference type="SUPFAM" id="SSF81606">
    <property type="entry name" value="PP2C-like"/>
    <property type="match status" value="1"/>
</dbReference>
<dbReference type="SMART" id="SM00331">
    <property type="entry name" value="PP2C_SIG"/>
    <property type="match status" value="1"/>
</dbReference>
<organism evidence="4 5">
    <name type="scientific">Streptacidiphilus fuscans</name>
    <dbReference type="NCBI Taxonomy" id="2789292"/>
    <lineage>
        <taxon>Bacteria</taxon>
        <taxon>Bacillati</taxon>
        <taxon>Actinomycetota</taxon>
        <taxon>Actinomycetes</taxon>
        <taxon>Kitasatosporales</taxon>
        <taxon>Streptomycetaceae</taxon>
        <taxon>Streptacidiphilus</taxon>
    </lineage>
</organism>
<evidence type="ECO:0000256" key="2">
    <source>
        <dbReference type="SAM" id="Phobius"/>
    </source>
</evidence>
<dbReference type="Pfam" id="PF07228">
    <property type="entry name" value="SpoIIE"/>
    <property type="match status" value="1"/>
</dbReference>
<dbReference type="Gene3D" id="3.60.40.10">
    <property type="entry name" value="PPM-type phosphatase domain"/>
    <property type="match status" value="1"/>
</dbReference>
<keyword evidence="2" id="KW-0812">Transmembrane</keyword>
<feature type="transmembrane region" description="Helical" evidence="2">
    <location>
        <begin position="58"/>
        <end position="91"/>
    </location>
</feature>
<keyword evidence="2" id="KW-1133">Transmembrane helix</keyword>
<evidence type="ECO:0000313" key="4">
    <source>
        <dbReference type="EMBL" id="MBF9070501.1"/>
    </source>
</evidence>
<evidence type="ECO:0000313" key="5">
    <source>
        <dbReference type="Proteomes" id="UP000657385"/>
    </source>
</evidence>
<dbReference type="AlphaFoldDB" id="A0A931B7L7"/>
<dbReference type="PANTHER" id="PTHR43156">
    <property type="entry name" value="STAGE II SPORULATION PROTEIN E-RELATED"/>
    <property type="match status" value="1"/>
</dbReference>
<comment type="caution">
    <text evidence="4">The sequence shown here is derived from an EMBL/GenBank/DDBJ whole genome shotgun (WGS) entry which is preliminary data.</text>
</comment>
<gene>
    <name evidence="4" type="ORF">I2501_20975</name>
</gene>
<proteinExistence type="predicted"/>
<dbReference type="Proteomes" id="UP000657385">
    <property type="component" value="Unassembled WGS sequence"/>
</dbReference>
<reference evidence="4" key="1">
    <citation type="submission" date="2020-11" db="EMBL/GenBank/DDBJ databases">
        <title>Isolation and identification of active actinomycetes.</title>
        <authorList>
            <person name="Yu B."/>
        </authorList>
    </citation>
    <scope>NUCLEOTIDE SEQUENCE</scope>
    <source>
        <strain evidence="4">NEAU-YB345</strain>
    </source>
</reference>
<sequence>MTSIRPVEEVGASAPSASPLDDGAALLQAPLWQRLLPVVGAIVAVCAADLLSGRDTYLAALMSVVPPLAALMLYPLEVVLSSCVGLLLMVLLTHYDGLDGGESHRLFGGTLIAYAALTLAAVLISYFRVVRTRDLVAVRTVAEAAQLALLPPPDPQVGPVRVAARYVSAADLAQIGGDLYAVLDTPFGVRALIGDVRGKGLPAVRMASLVLGAFREAVFDEPDLAGVARRLETSVARHAVSGEFTTALLAQFLPPDAVELIHCGHVPPLRVLADGESVLLEPPDPWVPLGLAQLAQGEPRSWTVPFRSGDLLLFCTDGVVEARDASGEFYPLAERGPGLLRSGEGGRGEEVNGDLTAGLDRLYADLQHYAGGSPKDDAALLLLAWDEQEQPGPYNQAGAAPRPGGLS</sequence>
<keyword evidence="2" id="KW-0472">Membrane</keyword>
<dbReference type="InterPro" id="IPR036457">
    <property type="entry name" value="PPM-type-like_dom_sf"/>
</dbReference>
<accession>A0A931B7L7</accession>